<dbReference type="InParanoid" id="B7FTW8"/>
<feature type="domain" description="AB hydrolase-1" evidence="3">
    <location>
        <begin position="32"/>
        <end position="253"/>
    </location>
</feature>
<dbReference type="SUPFAM" id="SSF53474">
    <property type="entry name" value="alpha/beta-Hydrolases"/>
    <property type="match status" value="1"/>
</dbReference>
<keyword evidence="5" id="KW-1185">Reference proteome</keyword>
<dbReference type="KEGG" id="pti:PHATRDRAFT_10718"/>
<dbReference type="Proteomes" id="UP000000759">
    <property type="component" value="Chromosome 4"/>
</dbReference>
<dbReference type="AlphaFoldDB" id="B7FTW8"/>
<feature type="active site" description="Charge relay system" evidence="2">
    <location>
        <position position="111"/>
    </location>
</feature>
<comment type="similarity">
    <text evidence="1">Belongs to the AB hydrolase superfamily. AB hydrolase 4 family.</text>
</comment>
<sequence length="279" mass="30764">EFWDFRERIETPDGDWFHADIKKASGAALNAPTVVVCHGLESNSASPVSTGMAKAYANEGMNCVCLNFRGCSGTPNDRLGGYHLGFTDDLKQFLSILKERSGGRVYLSGYSLGGNVVLKCLGELGEDALYKYNVYGAAVLCAPLDQKRNADILASEPIYTSNLLKSLQKRAQNQLELFCDNDASTIRFDYKRAMDASNITEFDDAFIAPIYGFDSAWDYYDKTSAIFFLESIAVPTFILNAKDDPFMNPDVWPVEKTINGGGRAPIKMARTDYGGHLGY</sequence>
<dbReference type="InterPro" id="IPR000073">
    <property type="entry name" value="AB_hydrolase_1"/>
</dbReference>
<evidence type="ECO:0000313" key="4">
    <source>
        <dbReference type="EMBL" id="EEC50159.1"/>
    </source>
</evidence>
<feature type="non-terminal residue" evidence="4">
    <location>
        <position position="279"/>
    </location>
</feature>
<dbReference type="EMBL" id="CM000607">
    <property type="protein sequence ID" value="EEC50159.1"/>
    <property type="molecule type" value="Genomic_DNA"/>
</dbReference>
<feature type="active site" description="Charge relay system" evidence="2">
    <location>
        <position position="276"/>
    </location>
</feature>
<dbReference type="PaxDb" id="2850-Phatr10718"/>
<protein>
    <recommendedName>
        <fullName evidence="3">AB hydrolase-1 domain-containing protein</fullName>
    </recommendedName>
</protein>
<feature type="non-terminal residue" evidence="4">
    <location>
        <position position="1"/>
    </location>
</feature>
<reference evidence="4 5" key="1">
    <citation type="journal article" date="2008" name="Nature">
        <title>The Phaeodactylum genome reveals the evolutionary history of diatom genomes.</title>
        <authorList>
            <person name="Bowler C."/>
            <person name="Allen A.E."/>
            <person name="Badger J.H."/>
            <person name="Grimwood J."/>
            <person name="Jabbari K."/>
            <person name="Kuo A."/>
            <person name="Maheswari U."/>
            <person name="Martens C."/>
            <person name="Maumus F."/>
            <person name="Otillar R.P."/>
            <person name="Rayko E."/>
            <person name="Salamov A."/>
            <person name="Vandepoele K."/>
            <person name="Beszteri B."/>
            <person name="Gruber A."/>
            <person name="Heijde M."/>
            <person name="Katinka M."/>
            <person name="Mock T."/>
            <person name="Valentin K."/>
            <person name="Verret F."/>
            <person name="Berges J.A."/>
            <person name="Brownlee C."/>
            <person name="Cadoret J.P."/>
            <person name="Chiovitti A."/>
            <person name="Choi C.J."/>
            <person name="Coesel S."/>
            <person name="De Martino A."/>
            <person name="Detter J.C."/>
            <person name="Durkin C."/>
            <person name="Falciatore A."/>
            <person name="Fournet J."/>
            <person name="Haruta M."/>
            <person name="Huysman M.J."/>
            <person name="Jenkins B.D."/>
            <person name="Jiroutova K."/>
            <person name="Jorgensen R.E."/>
            <person name="Joubert Y."/>
            <person name="Kaplan A."/>
            <person name="Kroger N."/>
            <person name="Kroth P.G."/>
            <person name="La Roche J."/>
            <person name="Lindquist E."/>
            <person name="Lommer M."/>
            <person name="Martin-Jezequel V."/>
            <person name="Lopez P.J."/>
            <person name="Lucas S."/>
            <person name="Mangogna M."/>
            <person name="McGinnis K."/>
            <person name="Medlin L.K."/>
            <person name="Montsant A."/>
            <person name="Oudot-Le Secq M.P."/>
            <person name="Napoli C."/>
            <person name="Obornik M."/>
            <person name="Parker M.S."/>
            <person name="Petit J.L."/>
            <person name="Porcel B.M."/>
            <person name="Poulsen N."/>
            <person name="Robison M."/>
            <person name="Rychlewski L."/>
            <person name="Rynearson T.A."/>
            <person name="Schmutz J."/>
            <person name="Shapiro H."/>
            <person name="Siaut M."/>
            <person name="Stanley M."/>
            <person name="Sussman M.R."/>
            <person name="Taylor A.R."/>
            <person name="Vardi A."/>
            <person name="von Dassow P."/>
            <person name="Vyverman W."/>
            <person name="Willis A."/>
            <person name="Wyrwicz L.S."/>
            <person name="Rokhsar D.S."/>
            <person name="Weissenbach J."/>
            <person name="Armbrust E.V."/>
            <person name="Green B.R."/>
            <person name="Van de Peer Y."/>
            <person name="Grigoriev I.V."/>
        </authorList>
    </citation>
    <scope>NUCLEOTIDE SEQUENCE [LARGE SCALE GENOMIC DNA]</scope>
    <source>
        <strain evidence="4 5">CCAP 1055/1</strain>
    </source>
</reference>
<dbReference type="InterPro" id="IPR012020">
    <property type="entry name" value="ABHD4"/>
</dbReference>
<evidence type="ECO:0000259" key="3">
    <source>
        <dbReference type="Pfam" id="PF00561"/>
    </source>
</evidence>
<dbReference type="OrthoDB" id="247542at2759"/>
<feature type="active site" description="Charge relay system" evidence="2">
    <location>
        <position position="244"/>
    </location>
</feature>
<dbReference type="RefSeq" id="XP_002178494.1">
    <property type="nucleotide sequence ID" value="XM_002178458.1"/>
</dbReference>
<dbReference type="ESTHER" id="phatc-b7ftw8">
    <property type="family name" value="abh_upf0017"/>
</dbReference>
<dbReference type="PIRSF" id="PIRSF005211">
    <property type="entry name" value="Ab_hydro_YheT"/>
    <property type="match status" value="1"/>
</dbReference>
<evidence type="ECO:0000256" key="2">
    <source>
        <dbReference type="PIRSR" id="PIRSR005211-1"/>
    </source>
</evidence>
<proteinExistence type="inferred from homology"/>
<evidence type="ECO:0000256" key="1">
    <source>
        <dbReference type="ARBA" id="ARBA00010884"/>
    </source>
</evidence>
<dbReference type="eggNOG" id="KOG1838">
    <property type="taxonomic scope" value="Eukaryota"/>
</dbReference>
<dbReference type="GeneID" id="7197848"/>
<dbReference type="PANTHER" id="PTHR10794">
    <property type="entry name" value="ABHYDROLASE DOMAIN-CONTAINING PROTEIN"/>
    <property type="match status" value="1"/>
</dbReference>
<dbReference type="InterPro" id="IPR050960">
    <property type="entry name" value="AB_hydrolase_4_sf"/>
</dbReference>
<gene>
    <name evidence="4" type="ORF">PHATRDRAFT_10718</name>
</gene>
<dbReference type="Pfam" id="PF00561">
    <property type="entry name" value="Abhydrolase_1"/>
    <property type="match status" value="1"/>
</dbReference>
<name>B7FTW8_PHATC</name>
<dbReference type="GO" id="GO:0034338">
    <property type="term" value="F:short-chain carboxylesterase activity"/>
    <property type="evidence" value="ECO:0007669"/>
    <property type="project" value="TreeGrafter"/>
</dbReference>
<dbReference type="Gene3D" id="3.40.50.1820">
    <property type="entry name" value="alpha/beta hydrolase"/>
    <property type="match status" value="1"/>
</dbReference>
<dbReference type="PANTHER" id="PTHR10794:SF63">
    <property type="entry name" value="ALPHA_BETA HYDROLASE 1, ISOFORM A"/>
    <property type="match status" value="1"/>
</dbReference>
<evidence type="ECO:0000313" key="5">
    <source>
        <dbReference type="Proteomes" id="UP000000759"/>
    </source>
</evidence>
<reference evidence="5" key="2">
    <citation type="submission" date="2008-08" db="EMBL/GenBank/DDBJ databases">
        <authorList>
            <consortium name="Diatom Consortium"/>
            <person name="Grigoriev I."/>
            <person name="Grimwood J."/>
            <person name="Kuo A."/>
            <person name="Otillar R.P."/>
            <person name="Salamov A."/>
            <person name="Detter J.C."/>
            <person name="Lindquist E."/>
            <person name="Shapiro H."/>
            <person name="Lucas S."/>
            <person name="Glavina del Rio T."/>
            <person name="Pitluck S."/>
            <person name="Rokhsar D."/>
            <person name="Bowler C."/>
        </authorList>
    </citation>
    <scope>GENOME REANNOTATION</scope>
    <source>
        <strain evidence="5">CCAP 1055/1</strain>
    </source>
</reference>
<dbReference type="InterPro" id="IPR029058">
    <property type="entry name" value="AB_hydrolase_fold"/>
</dbReference>
<accession>B7FTW8</accession>
<organism evidence="4 5">
    <name type="scientific">Phaeodactylum tricornutum (strain CCAP 1055/1)</name>
    <dbReference type="NCBI Taxonomy" id="556484"/>
    <lineage>
        <taxon>Eukaryota</taxon>
        <taxon>Sar</taxon>
        <taxon>Stramenopiles</taxon>
        <taxon>Ochrophyta</taxon>
        <taxon>Bacillariophyta</taxon>
        <taxon>Bacillariophyceae</taxon>
        <taxon>Bacillariophycidae</taxon>
        <taxon>Naviculales</taxon>
        <taxon>Phaeodactylaceae</taxon>
        <taxon>Phaeodactylum</taxon>
    </lineage>
</organism>
<dbReference type="GO" id="GO:0047372">
    <property type="term" value="F:monoacylglycerol lipase activity"/>
    <property type="evidence" value="ECO:0007669"/>
    <property type="project" value="TreeGrafter"/>
</dbReference>
<dbReference type="HOGENOM" id="CLU_570511_0_0_1"/>